<protein>
    <submittedName>
        <fullName evidence="1">Uncharacterized protein</fullName>
    </submittedName>
</protein>
<proteinExistence type="predicted"/>
<reference evidence="1 2" key="2">
    <citation type="journal article" date="2017" name="Antonie Van Leeuwenhoek">
        <title>Rhizobium rhizosphaerae sp. nov., a novel species isolated from rice rhizosphere.</title>
        <authorList>
            <person name="Zhao J.J."/>
            <person name="Zhang J."/>
            <person name="Zhang R.J."/>
            <person name="Zhang C.W."/>
            <person name="Yin H.Q."/>
            <person name="Zhang X.X."/>
        </authorList>
    </citation>
    <scope>NUCLEOTIDE SEQUENCE [LARGE SCALE GENOMIC DNA]</scope>
    <source>
        <strain evidence="1 2">ACAM 611</strain>
    </source>
</reference>
<comment type="caution">
    <text evidence="1">The sequence shown here is derived from an EMBL/GenBank/DDBJ whole genome shotgun (WGS) entry which is preliminary data.</text>
</comment>
<reference evidence="1 2" key="1">
    <citation type="journal article" date="2012" name="J. Bacteriol.">
        <title>Genome sequence of proteorhodopsin-containing sea ice bacterium Glaciecola punicea ACAM 611T.</title>
        <authorList>
            <person name="Qin Q.-L."/>
            <person name="Xie B.-B."/>
            <person name="Shu Y.-L."/>
            <person name="Rong J.-C."/>
            <person name="Zhao D.-L."/>
            <person name="Zhang X.-Y."/>
            <person name="Chen X.-L."/>
            <person name="Zhou B.-C."/>
            <person name="Zhanga Y.-Z."/>
        </authorList>
    </citation>
    <scope>NUCLEOTIDE SEQUENCE [LARGE SCALE GENOMIC DNA]</scope>
    <source>
        <strain evidence="1 2">ACAM 611</strain>
    </source>
</reference>
<keyword evidence="2" id="KW-1185">Reference proteome</keyword>
<dbReference type="AlphaFoldDB" id="H5TBW9"/>
<name>H5TBW9_9ALTE</name>
<evidence type="ECO:0000313" key="2">
    <source>
        <dbReference type="Proteomes" id="UP000053586"/>
    </source>
</evidence>
<dbReference type="STRING" id="56804.BAE46_09225"/>
<gene>
    <name evidence="1" type="ORF">GPUN_1680</name>
</gene>
<accession>H5TBW9</accession>
<sequence length="68" mass="7342">MSAPASVVVQTHHAQVFLSSQCDPLWLGALLKGLAAQECFSFNSYNRAQIGNYTKIQVCPITLVAPCC</sequence>
<evidence type="ECO:0000313" key="1">
    <source>
        <dbReference type="EMBL" id="GAB55796.1"/>
    </source>
</evidence>
<organism evidence="1 2">
    <name type="scientific">Glaciecola punicea ACAM 611</name>
    <dbReference type="NCBI Taxonomy" id="1121923"/>
    <lineage>
        <taxon>Bacteria</taxon>
        <taxon>Pseudomonadati</taxon>
        <taxon>Pseudomonadota</taxon>
        <taxon>Gammaproteobacteria</taxon>
        <taxon>Alteromonadales</taxon>
        <taxon>Alteromonadaceae</taxon>
        <taxon>Glaciecola</taxon>
    </lineage>
</organism>
<dbReference type="EMBL" id="BAET01000014">
    <property type="protein sequence ID" value="GAB55796.1"/>
    <property type="molecule type" value="Genomic_DNA"/>
</dbReference>
<dbReference type="Proteomes" id="UP000053586">
    <property type="component" value="Unassembled WGS sequence"/>
</dbReference>